<evidence type="ECO:0000313" key="7">
    <source>
        <dbReference type="EMBL" id="AUN30350.1"/>
    </source>
</evidence>
<gene>
    <name evidence="7" type="ORF">C0V82_08990</name>
</gene>
<keyword evidence="8" id="KW-1185">Reference proteome</keyword>
<dbReference type="PANTHER" id="PTHR42718:SF46">
    <property type="entry name" value="BLR6921 PROTEIN"/>
    <property type="match status" value="1"/>
</dbReference>
<keyword evidence="6" id="KW-0472">Membrane</keyword>
<comment type="subcellular location">
    <subcellularLocation>
        <location evidence="1">Cell membrane</location>
        <topology evidence="1">Multi-pass membrane protein</topology>
    </subcellularLocation>
</comment>
<evidence type="ECO:0000256" key="1">
    <source>
        <dbReference type="ARBA" id="ARBA00004651"/>
    </source>
</evidence>
<keyword evidence="3" id="KW-1003">Cell membrane</keyword>
<evidence type="ECO:0000256" key="4">
    <source>
        <dbReference type="ARBA" id="ARBA00022692"/>
    </source>
</evidence>
<keyword evidence="4" id="KW-0812">Transmembrane</keyword>
<keyword evidence="5" id="KW-1133">Transmembrane helix</keyword>
<dbReference type="GO" id="GO:0022857">
    <property type="term" value="F:transmembrane transporter activity"/>
    <property type="evidence" value="ECO:0007669"/>
    <property type="project" value="InterPro"/>
</dbReference>
<dbReference type="AlphaFoldDB" id="A0A2K9NB25"/>
<dbReference type="InterPro" id="IPR020846">
    <property type="entry name" value="MFS_dom"/>
</dbReference>
<organism evidence="7 8">
    <name type="scientific">Niveispirillum cyanobacteriorum</name>
    <dbReference type="NCBI Taxonomy" id="1612173"/>
    <lineage>
        <taxon>Bacteria</taxon>
        <taxon>Pseudomonadati</taxon>
        <taxon>Pseudomonadota</taxon>
        <taxon>Alphaproteobacteria</taxon>
        <taxon>Rhodospirillales</taxon>
        <taxon>Azospirillaceae</taxon>
        <taxon>Niveispirillum</taxon>
    </lineage>
</organism>
<protein>
    <submittedName>
        <fullName evidence="7">MFS transporter</fullName>
    </submittedName>
</protein>
<keyword evidence="2" id="KW-0813">Transport</keyword>
<proteinExistence type="predicted"/>
<dbReference type="Pfam" id="PF07690">
    <property type="entry name" value="MFS_1"/>
    <property type="match status" value="1"/>
</dbReference>
<dbReference type="EMBL" id="CP025611">
    <property type="protein sequence ID" value="AUN30350.1"/>
    <property type="molecule type" value="Genomic_DNA"/>
</dbReference>
<dbReference type="CDD" id="cd17321">
    <property type="entry name" value="MFS_MMR_MDR_like"/>
    <property type="match status" value="1"/>
</dbReference>
<evidence type="ECO:0000256" key="3">
    <source>
        <dbReference type="ARBA" id="ARBA00022475"/>
    </source>
</evidence>
<dbReference type="PRINTS" id="PR01036">
    <property type="entry name" value="TCRTETB"/>
</dbReference>
<dbReference type="PROSITE" id="PS50850">
    <property type="entry name" value="MFS"/>
    <property type="match status" value="1"/>
</dbReference>
<dbReference type="Gene3D" id="1.20.1720.10">
    <property type="entry name" value="Multidrug resistance protein D"/>
    <property type="match status" value="1"/>
</dbReference>
<dbReference type="RefSeq" id="WP_102112040.1">
    <property type="nucleotide sequence ID" value="NZ_BMGN01000002.1"/>
</dbReference>
<dbReference type="Proteomes" id="UP000234752">
    <property type="component" value="Chromosome eg_1"/>
</dbReference>
<evidence type="ECO:0000256" key="2">
    <source>
        <dbReference type="ARBA" id="ARBA00022448"/>
    </source>
</evidence>
<dbReference type="InterPro" id="IPR011701">
    <property type="entry name" value="MFS"/>
</dbReference>
<dbReference type="PANTHER" id="PTHR42718">
    <property type="entry name" value="MAJOR FACILITATOR SUPERFAMILY MULTIDRUG TRANSPORTER MFSC"/>
    <property type="match status" value="1"/>
</dbReference>
<name>A0A2K9NB25_9PROT</name>
<dbReference type="SUPFAM" id="SSF103473">
    <property type="entry name" value="MFS general substrate transporter"/>
    <property type="match status" value="1"/>
</dbReference>
<sequence length="467" mass="47099">MVTEQALTAEADKRPGTWTLPALSLSILLSSLGTSIANIGLPSLAASFTVPFAQVQWVVLAYLLATTTLIVSAGRLGDRIGRRRLLVGGIALFTLASGLCGLAPSLPLLIAARALQGLGAAAMMAMSMALVAGIVDKARTGRAIGMLGSMSAVGTALGPSLGGMILAVAGWQGLFLINVPLGIAAFALVRTQVPTDAETGRNKGSGDPLGTMLLAGALAAYALAMTIGRQGGGFGPMLVVATLLLTGMFILWQVAAPSPLLDLSLFLDGGLRAALLANILVSMIMMATLVLGPFYLTRALGQSPALTGLIMVTGPCLSALAGVPSGRAVDRFGSGRMILAGLGGVSLGCLFMATAPATWGVAGYMLPIAVMTGGYALFQAANNTGVMGGQPAERRGLVSGLLNLSRNLGLITGTACLGAVFSLTVGTADIATATPNLIAAGMRAAFLGAGMLVMMTTGLVWGTTARR</sequence>
<dbReference type="GO" id="GO:0005886">
    <property type="term" value="C:plasma membrane"/>
    <property type="evidence" value="ECO:0007669"/>
    <property type="project" value="UniProtKB-SubCell"/>
</dbReference>
<dbReference type="InterPro" id="IPR036259">
    <property type="entry name" value="MFS_trans_sf"/>
</dbReference>
<evidence type="ECO:0000256" key="5">
    <source>
        <dbReference type="ARBA" id="ARBA00022989"/>
    </source>
</evidence>
<reference evidence="7 8" key="1">
    <citation type="submission" date="2017-12" db="EMBL/GenBank/DDBJ databases">
        <title>Genomes of bacteria within cyanobacterial aggregates.</title>
        <authorList>
            <person name="Cai H."/>
        </authorList>
    </citation>
    <scope>NUCLEOTIDE SEQUENCE [LARGE SCALE GENOMIC DNA]</scope>
    <source>
        <strain evidence="7 8">TH16</strain>
    </source>
</reference>
<dbReference type="OrthoDB" id="2414439at2"/>
<dbReference type="KEGG" id="ncb:C0V82_08990"/>
<dbReference type="Gene3D" id="1.20.1250.20">
    <property type="entry name" value="MFS general substrate transporter like domains"/>
    <property type="match status" value="1"/>
</dbReference>
<accession>A0A2K9NB25</accession>
<evidence type="ECO:0000256" key="6">
    <source>
        <dbReference type="ARBA" id="ARBA00023136"/>
    </source>
</evidence>
<evidence type="ECO:0000313" key="8">
    <source>
        <dbReference type="Proteomes" id="UP000234752"/>
    </source>
</evidence>